<organism evidence="1 2">
    <name type="scientific">Parapedobacter indicus</name>
    <dbReference type="NCBI Taxonomy" id="1477437"/>
    <lineage>
        <taxon>Bacteria</taxon>
        <taxon>Pseudomonadati</taxon>
        <taxon>Bacteroidota</taxon>
        <taxon>Sphingobacteriia</taxon>
        <taxon>Sphingobacteriales</taxon>
        <taxon>Sphingobacteriaceae</taxon>
        <taxon>Parapedobacter</taxon>
    </lineage>
</organism>
<name>A0A1I3GP88_9SPHI</name>
<proteinExistence type="predicted"/>
<dbReference type="Proteomes" id="UP000198670">
    <property type="component" value="Unassembled WGS sequence"/>
</dbReference>
<accession>A0A1I3GP88</accession>
<dbReference type="EMBL" id="FOQO01000003">
    <property type="protein sequence ID" value="SFI25298.1"/>
    <property type="molecule type" value="Genomic_DNA"/>
</dbReference>
<evidence type="ECO:0000313" key="2">
    <source>
        <dbReference type="Proteomes" id="UP000198670"/>
    </source>
</evidence>
<reference evidence="1 2" key="1">
    <citation type="submission" date="2016-10" db="EMBL/GenBank/DDBJ databases">
        <authorList>
            <person name="de Groot N.N."/>
        </authorList>
    </citation>
    <scope>NUCLEOTIDE SEQUENCE [LARGE SCALE GENOMIC DNA]</scope>
    <source>
        <strain evidence="1 2">RK1</strain>
    </source>
</reference>
<keyword evidence="2" id="KW-1185">Reference proteome</keyword>
<sequence>MGNSSEGENILSVVNGGTCWMNIRTAIFLNRFN</sequence>
<protein>
    <submittedName>
        <fullName evidence="1">Uncharacterized protein</fullName>
    </submittedName>
</protein>
<gene>
    <name evidence="1" type="ORF">SAMN05444682_10357</name>
</gene>
<dbReference type="AlphaFoldDB" id="A0A1I3GP88"/>
<evidence type="ECO:0000313" key="1">
    <source>
        <dbReference type="EMBL" id="SFI25298.1"/>
    </source>
</evidence>